<evidence type="ECO:0000313" key="2">
    <source>
        <dbReference type="Proteomes" id="UP000006294"/>
    </source>
</evidence>
<dbReference type="Proteomes" id="UP000006294">
    <property type="component" value="Chromosome"/>
</dbReference>
<evidence type="ECO:0000313" key="1">
    <source>
        <dbReference type="EMBL" id="BAM46361.1"/>
    </source>
</evidence>
<sequence length="88" mass="10157">MTPKLEKLISSPNFVVGAIDYDTGIMFYNDHPFAFVILIYEESYKVYLSVYDHLAPNDHLIITEANTLEEARAQAEEELKRIVNNNIH</sequence>
<dbReference type="STRING" id="698758.AXY_02290"/>
<name>K0J1J6_AMPXN</name>
<proteinExistence type="predicted"/>
<organism evidence="1 2">
    <name type="scientific">Amphibacillus xylanus (strain ATCC 51415 / DSM 6626 / JCM 7361 / LMG 17667 / NBRC 15112 / Ep01)</name>
    <dbReference type="NCBI Taxonomy" id="698758"/>
    <lineage>
        <taxon>Bacteria</taxon>
        <taxon>Bacillati</taxon>
        <taxon>Bacillota</taxon>
        <taxon>Bacilli</taxon>
        <taxon>Bacillales</taxon>
        <taxon>Bacillaceae</taxon>
        <taxon>Amphibacillus</taxon>
    </lineage>
</organism>
<dbReference type="HOGENOM" id="CLU_2462314_0_0_9"/>
<protein>
    <submittedName>
        <fullName evidence="1">Uncharacterized protein</fullName>
    </submittedName>
</protein>
<reference evidence="1 2" key="1">
    <citation type="submission" date="2011-01" db="EMBL/GenBank/DDBJ databases">
        <title>Whole genome sequence of Amphibacillus xylinus NBRC 15112.</title>
        <authorList>
            <person name="Nakazawa H."/>
            <person name="Katano Y."/>
            <person name="Nakamura S."/>
            <person name="Sasagawa M."/>
            <person name="Fukada J."/>
            <person name="Arai T."/>
            <person name="Sasakura N."/>
            <person name="Mochizuki D."/>
            <person name="Hosoyama A."/>
            <person name="Harada K."/>
            <person name="Horikawa H."/>
            <person name="Kato Y."/>
            <person name="Harada T."/>
            <person name="Sasaki K."/>
            <person name="Sekiguchi M."/>
            <person name="Hodoyama M."/>
            <person name="Nishiko R."/>
            <person name="Narita H."/>
            <person name="Hanamaki A."/>
            <person name="Hata C."/>
            <person name="Konno Y."/>
            <person name="Niimura Y."/>
            <person name="Yamazaki S."/>
            <person name="Fujita N."/>
        </authorList>
    </citation>
    <scope>NUCLEOTIDE SEQUENCE [LARGE SCALE GENOMIC DNA]</scope>
    <source>
        <strain evidence="2">ATCC 51415 / DSM 6626 / JCM 7361 / LMG 17667 / NBRC 15112 / Ep01</strain>
    </source>
</reference>
<accession>K0J1J6</accession>
<dbReference type="EMBL" id="AP012050">
    <property type="protein sequence ID" value="BAM46361.1"/>
    <property type="molecule type" value="Genomic_DNA"/>
</dbReference>
<keyword evidence="2" id="KW-1185">Reference proteome</keyword>
<dbReference type="RefSeq" id="WP_015008967.1">
    <property type="nucleotide sequence ID" value="NC_018704.1"/>
</dbReference>
<dbReference type="OrthoDB" id="2924859at2"/>
<dbReference type="AlphaFoldDB" id="K0J1J6"/>
<gene>
    <name evidence="1" type="ordered locus">AXY_02290</name>
</gene>
<dbReference type="KEGG" id="axl:AXY_02290"/>